<dbReference type="EMBL" id="NIRI02000056">
    <property type="protein sequence ID" value="KAG5444464.1"/>
    <property type="molecule type" value="Genomic_DNA"/>
</dbReference>
<dbReference type="OrthoDB" id="6275777at2759"/>
<reference evidence="1 2" key="1">
    <citation type="journal article" date="2018" name="Biotechnol. Adv.">
        <title>Improved genomic resources and new bioinformatic workflow for the carcinogenic parasite Clonorchis sinensis: Biotechnological implications.</title>
        <authorList>
            <person name="Wang D."/>
            <person name="Korhonen P.K."/>
            <person name="Gasser R.B."/>
            <person name="Young N.D."/>
        </authorList>
    </citation>
    <scope>NUCLEOTIDE SEQUENCE [LARGE SCALE GENOMIC DNA]</scope>
    <source>
        <strain evidence="1">Cs-k2</strain>
    </source>
</reference>
<reference evidence="1 2" key="2">
    <citation type="journal article" date="2021" name="Genomics">
        <title>High-quality reference genome for Clonorchis sinensis.</title>
        <authorList>
            <person name="Young N.D."/>
            <person name="Stroehlein A.J."/>
            <person name="Kinkar L."/>
            <person name="Wang T."/>
            <person name="Sohn W.M."/>
            <person name="Chang B.C.H."/>
            <person name="Kaur P."/>
            <person name="Weisz D."/>
            <person name="Dudchenko O."/>
            <person name="Aiden E.L."/>
            <person name="Korhonen P.K."/>
            <person name="Gasser R.B."/>
        </authorList>
    </citation>
    <scope>NUCLEOTIDE SEQUENCE [LARGE SCALE GENOMIC DNA]</scope>
    <source>
        <strain evidence="1">Cs-k2</strain>
    </source>
</reference>
<keyword evidence="2" id="KW-1185">Reference proteome</keyword>
<comment type="caution">
    <text evidence="1">The sequence shown here is derived from an EMBL/GenBank/DDBJ whole genome shotgun (WGS) entry which is preliminary data.</text>
</comment>
<gene>
    <name evidence="1" type="ORF">CSKR_203012</name>
</gene>
<protein>
    <submittedName>
        <fullName evidence="1">Uncharacterized protein</fullName>
    </submittedName>
</protein>
<proteinExistence type="predicted"/>
<accession>A0A8T1M4Z0</accession>
<dbReference type="AlphaFoldDB" id="A0A8T1M4Z0"/>
<evidence type="ECO:0000313" key="1">
    <source>
        <dbReference type="EMBL" id="KAG5444464.1"/>
    </source>
</evidence>
<organism evidence="1 2">
    <name type="scientific">Clonorchis sinensis</name>
    <name type="common">Chinese liver fluke</name>
    <dbReference type="NCBI Taxonomy" id="79923"/>
    <lineage>
        <taxon>Eukaryota</taxon>
        <taxon>Metazoa</taxon>
        <taxon>Spiralia</taxon>
        <taxon>Lophotrochozoa</taxon>
        <taxon>Platyhelminthes</taxon>
        <taxon>Trematoda</taxon>
        <taxon>Digenea</taxon>
        <taxon>Opisthorchiida</taxon>
        <taxon>Opisthorchiata</taxon>
        <taxon>Opisthorchiidae</taxon>
        <taxon>Clonorchis</taxon>
    </lineage>
</organism>
<evidence type="ECO:0000313" key="2">
    <source>
        <dbReference type="Proteomes" id="UP000286415"/>
    </source>
</evidence>
<dbReference type="Proteomes" id="UP000286415">
    <property type="component" value="Unassembled WGS sequence"/>
</dbReference>
<sequence>MKLEKKEFEDHITCAGRVYLECEQFKLSTVTEDQFNSVAFSHIQKVMSDRFCQTVDRAAVLFMIDLIHGQFGLRCLGFVWSDEESLPNADVFHCHEASATHNLSGNPLEIPEIVNLSLESKLIHETTRRNKETSKLLDLTGKRPVSCSQTDFKDGMLYYLCDGGLSLFGVFPLTKTSKRILRINIVTDPDLSLSLTDVQRRHTLLYPEFRCRYEAVYQFTCATFTAQFDKCESLIGPPLSFIVGSLSTEVDLLSGSCLPSILEDLMLLKTIYEAHELGLSSWNSSQSSLTLEGFQTNLPNIFMYQVKQNTKFDAVSYTSMRASLANRRLDSTEILWDTVKGVSSGHVLRSFVNSAIAYLLDHREVLELHRRNDTQLAIKLRSLLSRGGPVDIDSGVSFPFGIECLLELGLNKLTNDCLCLLEPFVPEVVLSSPDPDKSWNLEYRWARLHHLYKASCFLASFASHCSKQAFVSELRKILNKPDEKDEWRSLLHTDTPLIVRHRFELPVSELLVPISGILPSLWIMQLDADQPVRTSVRLVYEQLSGGVTEKKYICHEMKLIDTYWPSAATSPVP</sequence>
<name>A0A8T1M4Z0_CLOSI</name>